<protein>
    <recommendedName>
        <fullName evidence="3">Phasin family protein</fullName>
    </recommendedName>
</protein>
<evidence type="ECO:0008006" key="3">
    <source>
        <dbReference type="Google" id="ProtNLM"/>
    </source>
</evidence>
<evidence type="ECO:0000313" key="2">
    <source>
        <dbReference type="Proteomes" id="UP000647183"/>
    </source>
</evidence>
<gene>
    <name evidence="1" type="ORF">H9645_04600</name>
</gene>
<keyword evidence="2" id="KW-1185">Reference proteome</keyword>
<proteinExistence type="predicted"/>
<accession>A0ABR8UH01</accession>
<comment type="caution">
    <text evidence="1">The sequence shown here is derived from an EMBL/GenBank/DDBJ whole genome shotgun (WGS) entry which is preliminary data.</text>
</comment>
<name>A0ABR8UH01_9GAMM</name>
<dbReference type="RefSeq" id="WP_191728567.1">
    <property type="nucleotide sequence ID" value="NZ_JACSQJ010000002.1"/>
</dbReference>
<dbReference type="Proteomes" id="UP000647183">
    <property type="component" value="Unassembled WGS sequence"/>
</dbReference>
<reference evidence="1 2" key="1">
    <citation type="submission" date="2020-08" db="EMBL/GenBank/DDBJ databases">
        <title>A Genomic Blueprint of the Chicken Gut Microbiome.</title>
        <authorList>
            <person name="Gilroy R."/>
            <person name="Ravi A."/>
            <person name="Getino M."/>
            <person name="Pursley I."/>
            <person name="Horton D.L."/>
            <person name="Alikhan N.-F."/>
            <person name="Baker D."/>
            <person name="Gharbi K."/>
            <person name="Hall N."/>
            <person name="Watson M."/>
            <person name="Adriaenssens E.M."/>
            <person name="Foster-Nyarko E."/>
            <person name="Jarju S."/>
            <person name="Secka A."/>
            <person name="Antonio M."/>
            <person name="Oren A."/>
            <person name="Chaudhuri R."/>
            <person name="La Ragione R.M."/>
            <person name="Hildebrand F."/>
            <person name="Pallen M.J."/>
        </authorList>
    </citation>
    <scope>NUCLEOTIDE SEQUENCE [LARGE SCALE GENOMIC DNA]</scope>
    <source>
        <strain evidence="1 2">Sa2BVA3</strain>
    </source>
</reference>
<organism evidence="1 2">
    <name type="scientific">Luteimonas colneyensis</name>
    <dbReference type="NCBI Taxonomy" id="2762230"/>
    <lineage>
        <taxon>Bacteria</taxon>
        <taxon>Pseudomonadati</taxon>
        <taxon>Pseudomonadota</taxon>
        <taxon>Gammaproteobacteria</taxon>
        <taxon>Lysobacterales</taxon>
        <taxon>Lysobacteraceae</taxon>
        <taxon>Luteimonas</taxon>
    </lineage>
</organism>
<dbReference type="EMBL" id="JACSQJ010000002">
    <property type="protein sequence ID" value="MBD7987302.1"/>
    <property type="molecule type" value="Genomic_DNA"/>
</dbReference>
<evidence type="ECO:0000313" key="1">
    <source>
        <dbReference type="EMBL" id="MBD7987302.1"/>
    </source>
</evidence>
<sequence>MSFASDLSTVANFISKMNSFNAVVESDRANESKAARGSWMVALATMLGKMADRLGDAIVDQAQKIDTEMNRQAGLREDGKEIKDSNLTQLNAEMTAMAQQMKMLQESISTIIKSIGEGNSSIARKQ</sequence>